<keyword evidence="2" id="KW-1185">Reference proteome</keyword>
<reference evidence="1" key="1">
    <citation type="submission" date="2023-07" db="EMBL/GenBank/DDBJ databases">
        <authorList>
            <person name="Kim M.K."/>
        </authorList>
    </citation>
    <scope>NUCLEOTIDE SEQUENCE</scope>
    <source>
        <strain evidence="1">M29</strain>
    </source>
</reference>
<accession>A0ABT9AGT2</accession>
<name>A0ABT9AGT2_9BACT</name>
<comment type="caution">
    <text evidence="1">The sequence shown here is derived from an EMBL/GenBank/DDBJ whole genome shotgun (WGS) entry which is preliminary data.</text>
</comment>
<evidence type="ECO:0000313" key="1">
    <source>
        <dbReference type="EMBL" id="MDO7848539.1"/>
    </source>
</evidence>
<evidence type="ECO:0000313" key="2">
    <source>
        <dbReference type="Proteomes" id="UP001167796"/>
    </source>
</evidence>
<organism evidence="1 2">
    <name type="scientific">Hymenobacter mellowenesis</name>
    <dbReference type="NCBI Taxonomy" id="3063995"/>
    <lineage>
        <taxon>Bacteria</taxon>
        <taxon>Pseudomonadati</taxon>
        <taxon>Bacteroidota</taxon>
        <taxon>Cytophagia</taxon>
        <taxon>Cytophagales</taxon>
        <taxon>Hymenobacteraceae</taxon>
        <taxon>Hymenobacter</taxon>
    </lineage>
</organism>
<sequence length="187" mass="20457">MIVDFSEFSVKSIRLIQHSTCRYQASYFLVISNNWYSISSIELRQTLLLFVTGEPSGPGYAEVRYTTVLRTSPAGRTLPILLAKACRAGPAQAAALTWGRDRLSSAPAGRAGMPVPSPVRFAALAGPPPAQRLLAEPARAGTASGVFELAYRRQSFYKEQGGRRGWRGQNGKIILIKYCCLFSNKKA</sequence>
<gene>
    <name evidence="1" type="ORF">Q5H92_19385</name>
</gene>
<protein>
    <submittedName>
        <fullName evidence="1">Uncharacterized protein</fullName>
    </submittedName>
</protein>
<dbReference type="RefSeq" id="WP_305013216.1">
    <property type="nucleotide sequence ID" value="NZ_JAUQSX010000011.1"/>
</dbReference>
<dbReference type="Proteomes" id="UP001167796">
    <property type="component" value="Unassembled WGS sequence"/>
</dbReference>
<dbReference type="EMBL" id="JAUQSX010000011">
    <property type="protein sequence ID" value="MDO7848539.1"/>
    <property type="molecule type" value="Genomic_DNA"/>
</dbReference>
<proteinExistence type="predicted"/>